<name>A0A431VSB1_9DEIO</name>
<evidence type="ECO:0000259" key="3">
    <source>
        <dbReference type="Pfam" id="PF02397"/>
    </source>
</evidence>
<comment type="caution">
    <text evidence="4">The sequence shown here is derived from an EMBL/GenBank/DDBJ whole genome shotgun (WGS) entry which is preliminary data.</text>
</comment>
<dbReference type="OrthoDB" id="9808602at2"/>
<keyword evidence="5" id="KW-1185">Reference proteome</keyword>
<evidence type="ECO:0000313" key="5">
    <source>
        <dbReference type="Proteomes" id="UP000277766"/>
    </source>
</evidence>
<comment type="similarity">
    <text evidence="1">Belongs to the bacterial sugar transferase family.</text>
</comment>
<proteinExistence type="inferred from homology"/>
<dbReference type="Pfam" id="PF02397">
    <property type="entry name" value="Bac_transf"/>
    <property type="match status" value="1"/>
</dbReference>
<dbReference type="PANTHER" id="PTHR30576">
    <property type="entry name" value="COLANIC BIOSYNTHESIS UDP-GLUCOSE LIPID CARRIER TRANSFERASE"/>
    <property type="match status" value="1"/>
</dbReference>
<evidence type="ECO:0000313" key="4">
    <source>
        <dbReference type="EMBL" id="RTR26031.1"/>
    </source>
</evidence>
<sequence>MKLSIIPERLLTEDLTGRVSLQAVDQNWVTQAAFQPTYLFWKRGLDVLFTLLAAPVLLPLMALVALVVYFNSGRPILFWQQRVGQDGKPFQLVKFRTMTRDSERAGPAFAKQGDMRITPVGAFLRKFRLDELPQFWNVLRGDMSIIGPRPEQLAFTVEFEESIPMYTSRHWVRPGITGWAQVNQGYTDSAAQITEKLEYDFYYVKHCSAPLDLKIVWKTVLTILTGFGSR</sequence>
<reference evidence="4 5" key="1">
    <citation type="submission" date="2018-12" db="EMBL/GenBank/DDBJ databases">
        <title>Deinococcus radiophilus ATCC 27603 genome sequencing and assembly.</title>
        <authorList>
            <person name="Maclea K.S."/>
            <person name="Maynard C.R."/>
        </authorList>
    </citation>
    <scope>NUCLEOTIDE SEQUENCE [LARGE SCALE GENOMIC DNA]</scope>
    <source>
        <strain evidence="4 5">ATCC 27603</strain>
    </source>
</reference>
<keyword evidence="4" id="KW-0808">Transferase</keyword>
<keyword evidence="2" id="KW-0812">Transmembrane</keyword>
<protein>
    <submittedName>
        <fullName evidence="4">Sugar transferase</fullName>
    </submittedName>
</protein>
<gene>
    <name evidence="4" type="ORF">EJ104_09155</name>
</gene>
<evidence type="ECO:0000256" key="2">
    <source>
        <dbReference type="SAM" id="Phobius"/>
    </source>
</evidence>
<accession>A0A431VSB1</accession>
<dbReference type="GO" id="GO:0016780">
    <property type="term" value="F:phosphotransferase activity, for other substituted phosphate groups"/>
    <property type="evidence" value="ECO:0007669"/>
    <property type="project" value="TreeGrafter"/>
</dbReference>
<evidence type="ECO:0000256" key="1">
    <source>
        <dbReference type="ARBA" id="ARBA00006464"/>
    </source>
</evidence>
<dbReference type="EMBL" id="RXPE01000019">
    <property type="protein sequence ID" value="RTR26031.1"/>
    <property type="molecule type" value="Genomic_DNA"/>
</dbReference>
<feature type="domain" description="Bacterial sugar transferase" evidence="3">
    <location>
        <begin position="42"/>
        <end position="224"/>
    </location>
</feature>
<dbReference type="Proteomes" id="UP000277766">
    <property type="component" value="Unassembled WGS sequence"/>
</dbReference>
<organism evidence="4 5">
    <name type="scientific">Deinococcus radiophilus</name>
    <dbReference type="NCBI Taxonomy" id="32062"/>
    <lineage>
        <taxon>Bacteria</taxon>
        <taxon>Thermotogati</taxon>
        <taxon>Deinococcota</taxon>
        <taxon>Deinococci</taxon>
        <taxon>Deinococcales</taxon>
        <taxon>Deinococcaceae</taxon>
        <taxon>Deinococcus</taxon>
    </lineage>
</organism>
<dbReference type="PANTHER" id="PTHR30576:SF0">
    <property type="entry name" value="UNDECAPRENYL-PHOSPHATE N-ACETYLGALACTOSAMINYL 1-PHOSPHATE TRANSFERASE-RELATED"/>
    <property type="match status" value="1"/>
</dbReference>
<keyword evidence="2" id="KW-0472">Membrane</keyword>
<dbReference type="InterPro" id="IPR003362">
    <property type="entry name" value="Bact_transf"/>
</dbReference>
<keyword evidence="2" id="KW-1133">Transmembrane helix</keyword>
<dbReference type="AlphaFoldDB" id="A0A431VSB1"/>
<feature type="transmembrane region" description="Helical" evidence="2">
    <location>
        <begin position="47"/>
        <end position="70"/>
    </location>
</feature>